<keyword evidence="15" id="KW-0511">Multifunctional enzyme</keyword>
<comment type="subcellular location">
    <subcellularLocation>
        <location evidence="3">Cytoplasm</location>
    </subcellularLocation>
</comment>
<keyword evidence="13 23" id="KW-0413">Isomerase</keyword>
<dbReference type="AlphaFoldDB" id="M1WVQ4"/>
<evidence type="ECO:0000259" key="21">
    <source>
        <dbReference type="PROSITE" id="PS51171"/>
    </source>
</evidence>
<dbReference type="SUPFAM" id="SSF53850">
    <property type="entry name" value="Periplasmic binding protein-like II"/>
    <property type="match status" value="1"/>
</dbReference>
<dbReference type="Gene3D" id="1.20.59.10">
    <property type="entry name" value="Chorismate mutase"/>
    <property type="match status" value="1"/>
</dbReference>
<evidence type="ECO:0000256" key="10">
    <source>
        <dbReference type="ARBA" id="ARBA00022605"/>
    </source>
</evidence>
<keyword evidence="9" id="KW-0963">Cytoplasm</keyword>
<dbReference type="InterPro" id="IPR045865">
    <property type="entry name" value="ACT-like_dom_sf"/>
</dbReference>
<dbReference type="GO" id="GO:0005737">
    <property type="term" value="C:cytoplasm"/>
    <property type="evidence" value="ECO:0007669"/>
    <property type="project" value="UniProtKB-SubCell"/>
</dbReference>
<dbReference type="GO" id="GO:0009094">
    <property type="term" value="P:L-phenylalanine biosynthetic process"/>
    <property type="evidence" value="ECO:0007669"/>
    <property type="project" value="UniProtKB-UniPathway"/>
</dbReference>
<evidence type="ECO:0000256" key="14">
    <source>
        <dbReference type="ARBA" id="ARBA00023239"/>
    </source>
</evidence>
<dbReference type="UniPathway" id="UPA00120">
    <property type="reaction ID" value="UER00203"/>
</dbReference>
<dbReference type="PANTHER" id="PTHR21022:SF19">
    <property type="entry name" value="PREPHENATE DEHYDRATASE-RELATED"/>
    <property type="match status" value="1"/>
</dbReference>
<dbReference type="Proteomes" id="UP000011724">
    <property type="component" value="Chromosome"/>
</dbReference>
<evidence type="ECO:0000256" key="17">
    <source>
        <dbReference type="ARBA" id="ARBA00031520"/>
    </source>
</evidence>
<evidence type="ECO:0000256" key="5">
    <source>
        <dbReference type="ARBA" id="ARBA00004817"/>
    </source>
</evidence>
<organism evidence="23 24">
    <name type="scientific">Pseudodesulfovibrio piezophilus (strain DSM 21447 / JCM 15486 / C1TLV30)</name>
    <name type="common">Desulfovibrio piezophilus</name>
    <dbReference type="NCBI Taxonomy" id="1322246"/>
    <lineage>
        <taxon>Bacteria</taxon>
        <taxon>Pseudomonadati</taxon>
        <taxon>Thermodesulfobacteriota</taxon>
        <taxon>Desulfovibrionia</taxon>
        <taxon>Desulfovibrionales</taxon>
        <taxon>Desulfovibrionaceae</taxon>
    </lineage>
</organism>
<dbReference type="CDD" id="cd13630">
    <property type="entry name" value="PBP2_PDT_1"/>
    <property type="match status" value="1"/>
</dbReference>
<dbReference type="GO" id="GO:0004664">
    <property type="term" value="F:prephenate dehydratase activity"/>
    <property type="evidence" value="ECO:0007669"/>
    <property type="project" value="UniProtKB-EC"/>
</dbReference>
<dbReference type="Gene3D" id="3.30.70.260">
    <property type="match status" value="1"/>
</dbReference>
<evidence type="ECO:0000256" key="11">
    <source>
        <dbReference type="ARBA" id="ARBA00023141"/>
    </source>
</evidence>
<comment type="catalytic activity">
    <reaction evidence="1">
        <text>chorismate = prephenate</text>
        <dbReference type="Rhea" id="RHEA:13897"/>
        <dbReference type="ChEBI" id="CHEBI:29748"/>
        <dbReference type="ChEBI" id="CHEBI:29934"/>
        <dbReference type="EC" id="5.4.99.5"/>
    </reaction>
</comment>
<feature type="domain" description="ACT" evidence="22">
    <location>
        <begin position="322"/>
        <end position="399"/>
    </location>
</feature>
<evidence type="ECO:0000256" key="15">
    <source>
        <dbReference type="ARBA" id="ARBA00023268"/>
    </source>
</evidence>
<evidence type="ECO:0000256" key="19">
    <source>
        <dbReference type="PIRSR" id="PIRSR001500-2"/>
    </source>
</evidence>
<dbReference type="CDD" id="cd04905">
    <property type="entry name" value="ACT_CM-PDT"/>
    <property type="match status" value="1"/>
</dbReference>
<dbReference type="SUPFAM" id="SSF55021">
    <property type="entry name" value="ACT-like"/>
    <property type="match status" value="1"/>
</dbReference>
<dbReference type="InterPro" id="IPR010957">
    <property type="entry name" value="G/b/e-P-prot_chorismate_mutase"/>
</dbReference>
<dbReference type="SUPFAM" id="SSF48600">
    <property type="entry name" value="Chorismate mutase II"/>
    <property type="match status" value="1"/>
</dbReference>
<accession>M1WVQ4</accession>
<evidence type="ECO:0000256" key="13">
    <source>
        <dbReference type="ARBA" id="ARBA00023235"/>
    </source>
</evidence>
<dbReference type="PANTHER" id="PTHR21022">
    <property type="entry name" value="PREPHENATE DEHYDRATASE P PROTEIN"/>
    <property type="match status" value="1"/>
</dbReference>
<dbReference type="InterPro" id="IPR036979">
    <property type="entry name" value="CM_dom_sf"/>
</dbReference>
<evidence type="ECO:0000259" key="22">
    <source>
        <dbReference type="PROSITE" id="PS51671"/>
    </source>
</evidence>
<evidence type="ECO:0000259" key="20">
    <source>
        <dbReference type="PROSITE" id="PS51168"/>
    </source>
</evidence>
<evidence type="ECO:0000256" key="1">
    <source>
        <dbReference type="ARBA" id="ARBA00000824"/>
    </source>
</evidence>
<dbReference type="GO" id="GO:0004106">
    <property type="term" value="F:chorismate mutase activity"/>
    <property type="evidence" value="ECO:0007669"/>
    <property type="project" value="UniProtKB-EC"/>
</dbReference>
<protein>
    <recommendedName>
        <fullName evidence="8">Bifunctional chorismate mutase/prephenate dehydratase</fullName>
        <ecNumber evidence="7">4.2.1.51</ecNumber>
        <ecNumber evidence="6">5.4.99.5</ecNumber>
    </recommendedName>
    <alternativeName>
        <fullName evidence="17">Chorismate mutase-prephenate dehydratase</fullName>
    </alternativeName>
    <alternativeName>
        <fullName evidence="16">p-protein</fullName>
    </alternativeName>
</protein>
<dbReference type="Gene3D" id="3.40.190.10">
    <property type="entry name" value="Periplasmic binding protein-like II"/>
    <property type="match status" value="2"/>
</dbReference>
<dbReference type="InterPro" id="IPR018528">
    <property type="entry name" value="Preph_deHydtase_CS"/>
</dbReference>
<dbReference type="PROSITE" id="PS51171">
    <property type="entry name" value="PREPHENATE_DEHYDR_3"/>
    <property type="match status" value="1"/>
</dbReference>
<dbReference type="InterPro" id="IPR002912">
    <property type="entry name" value="ACT_dom"/>
</dbReference>
<dbReference type="PROSITE" id="PS00858">
    <property type="entry name" value="PREPHENATE_DEHYDR_2"/>
    <property type="match status" value="1"/>
</dbReference>
<comment type="pathway">
    <text evidence="5">Metabolic intermediate biosynthesis; prephenate biosynthesis; prephenate from chorismate: step 1/1.</text>
</comment>
<evidence type="ECO:0000256" key="7">
    <source>
        <dbReference type="ARBA" id="ARBA00013147"/>
    </source>
</evidence>
<comment type="pathway">
    <text evidence="4">Amino-acid biosynthesis; L-phenylalanine biosynthesis; phenylpyruvate from prephenate: step 1/1.</text>
</comment>
<name>M1WVQ4_PSEP2</name>
<dbReference type="Pfam" id="PF01842">
    <property type="entry name" value="ACT"/>
    <property type="match status" value="1"/>
</dbReference>
<evidence type="ECO:0000256" key="8">
    <source>
        <dbReference type="ARBA" id="ARBA00014401"/>
    </source>
</evidence>
<dbReference type="NCBIfam" id="NF008865">
    <property type="entry name" value="PRK11898.1"/>
    <property type="match status" value="1"/>
</dbReference>
<evidence type="ECO:0000256" key="9">
    <source>
        <dbReference type="ARBA" id="ARBA00022490"/>
    </source>
</evidence>
<evidence type="ECO:0000256" key="4">
    <source>
        <dbReference type="ARBA" id="ARBA00004741"/>
    </source>
</evidence>
<proteinExistence type="predicted"/>
<evidence type="ECO:0000256" key="6">
    <source>
        <dbReference type="ARBA" id="ARBA00012404"/>
    </source>
</evidence>
<dbReference type="InterPro" id="IPR001086">
    <property type="entry name" value="Preph_deHydtase"/>
</dbReference>
<reference evidence="24" key="2">
    <citation type="journal article" date="2013" name="Stand. Genomic Sci.">
        <title>Complete genome sequence of Desulfocapsa sulfexigens, a marine deltaproteobacterium specialized in disproportionating inorganic sulfur compounds.</title>
        <authorList>
            <person name="Finster K.W."/>
            <person name="Kjeldsen K.U."/>
            <person name="Kube M."/>
            <person name="Reinhardt R."/>
            <person name="Mussmann M."/>
            <person name="Amann R."/>
            <person name="Schreiber L."/>
        </authorList>
    </citation>
    <scope>NUCLEOTIDE SEQUENCE [LARGE SCALE GENOMIC DNA]</scope>
    <source>
        <strain evidence="24">DSM 10523 / SB164P1</strain>
    </source>
</reference>
<dbReference type="HOGENOM" id="CLU_035008_0_1_7"/>
<comment type="catalytic activity">
    <reaction evidence="18">
        <text>prephenate + H(+) = 3-phenylpyruvate + CO2 + H2O</text>
        <dbReference type="Rhea" id="RHEA:21648"/>
        <dbReference type="ChEBI" id="CHEBI:15377"/>
        <dbReference type="ChEBI" id="CHEBI:15378"/>
        <dbReference type="ChEBI" id="CHEBI:16526"/>
        <dbReference type="ChEBI" id="CHEBI:18005"/>
        <dbReference type="ChEBI" id="CHEBI:29934"/>
        <dbReference type="EC" id="4.2.1.51"/>
    </reaction>
</comment>
<keyword evidence="11" id="KW-0057">Aromatic amino acid biosynthesis</keyword>
<feature type="domain" description="Prephenate dehydratase" evidence="21">
    <location>
        <begin position="135"/>
        <end position="310"/>
    </location>
</feature>
<dbReference type="eggNOG" id="COG0077">
    <property type="taxonomic scope" value="Bacteria"/>
</dbReference>
<gene>
    <name evidence="23" type="primary">pheA</name>
    <name evidence="23" type="ordered locus">BN4_11438</name>
</gene>
<evidence type="ECO:0000256" key="12">
    <source>
        <dbReference type="ARBA" id="ARBA00023222"/>
    </source>
</evidence>
<dbReference type="EC" id="5.4.99.5" evidence="6"/>
<dbReference type="InterPro" id="IPR036263">
    <property type="entry name" value="Chorismate_II_sf"/>
</dbReference>
<evidence type="ECO:0000256" key="3">
    <source>
        <dbReference type="ARBA" id="ARBA00004496"/>
    </source>
</evidence>
<sequence>MVPVPEPQGPGNSHKHFFAVLSSKNLTLKSEQESGLEKLMGDMDKSDIPDLTDLRVKIDSLDKQIVDLLNQRARVSLGVGRYKAAHNEPIYKPFREQEVMDKIADSSPGPLPDKHLRTIYREIMSSSRHLQRPERVVYLGPEGTFSYFAAIEHMGSSAALTPKGDFEEIFRAVAEEGAELGVIPLENSIEGTVGQVVDLFMKYKVSIQAEVFSRISHCLMSNADRIEDVEVVYSHPQPLGQCRDWLRTHLRDVPTIPMESSAEAAEVVAGKKAAAVVGHAKLADMHGMNILAQSIEDLPDNWTRFLIIGSSPSQEDKRDKTTILFTLPDKAGALARVLTTMAHQSINITKLESRPFRGEKWKYVFFADLECDLGAERYEDVLEDIRQQCHTLRVLGTYPTQEERQ</sequence>
<dbReference type="PROSITE" id="PS51671">
    <property type="entry name" value="ACT"/>
    <property type="match status" value="1"/>
</dbReference>
<evidence type="ECO:0000313" key="24">
    <source>
        <dbReference type="Proteomes" id="UP000011724"/>
    </source>
</evidence>
<dbReference type="GO" id="GO:0046417">
    <property type="term" value="P:chorismate metabolic process"/>
    <property type="evidence" value="ECO:0007669"/>
    <property type="project" value="InterPro"/>
</dbReference>
<dbReference type="EMBL" id="FO203427">
    <property type="protein sequence ID" value="CCH48673.1"/>
    <property type="molecule type" value="Genomic_DNA"/>
</dbReference>
<dbReference type="EC" id="4.2.1.51" evidence="7"/>
<dbReference type="UniPathway" id="UPA00121">
    <property type="reaction ID" value="UER00345"/>
</dbReference>
<keyword evidence="10" id="KW-0028">Amino-acid biosynthesis</keyword>
<dbReference type="PROSITE" id="PS51168">
    <property type="entry name" value="CHORISMATE_MUT_2"/>
    <property type="match status" value="1"/>
</dbReference>
<feature type="site" description="Essential for prephenate dehydratase activity" evidence="19">
    <location>
        <position position="303"/>
    </location>
</feature>
<dbReference type="KEGG" id="dpi:BN4_11438"/>
<dbReference type="STRING" id="1322246.BN4_11438"/>
<dbReference type="SMART" id="SM00830">
    <property type="entry name" value="CM_2"/>
    <property type="match status" value="1"/>
</dbReference>
<dbReference type="InterPro" id="IPR002701">
    <property type="entry name" value="CM_II_prokaryot"/>
</dbReference>
<comment type="function">
    <text evidence="2">Catalyzes the Claisen rearrangement of chorismate to prephenate and the decarboxylation/dehydration of prephenate to phenylpyruvate.</text>
</comment>
<dbReference type="PIRSF" id="PIRSF001500">
    <property type="entry name" value="Chor_mut_pdt_Ppr"/>
    <property type="match status" value="1"/>
</dbReference>
<evidence type="ECO:0000256" key="18">
    <source>
        <dbReference type="ARBA" id="ARBA00047848"/>
    </source>
</evidence>
<evidence type="ECO:0000256" key="2">
    <source>
        <dbReference type="ARBA" id="ARBA00002364"/>
    </source>
</evidence>
<dbReference type="InterPro" id="IPR008242">
    <property type="entry name" value="Chor_mutase/pphenate_deHydtase"/>
</dbReference>
<dbReference type="BioCyc" id="DPIE1322246:BN4_RS07220-MONOMER"/>
<keyword evidence="14 23" id="KW-0456">Lyase</keyword>
<feature type="domain" description="Chorismate mutase" evidence="20">
    <location>
        <begin position="45"/>
        <end position="135"/>
    </location>
</feature>
<reference evidence="23 24" key="1">
    <citation type="journal article" date="2013" name="PLoS ONE">
        <title>The first genomic and proteomic characterization of a deep-sea sulfate reducer: insights into the piezophilic lifestyle of Desulfovibrio piezophilus.</title>
        <authorList>
            <person name="Pradel N."/>
            <person name="Ji B."/>
            <person name="Gimenez G."/>
            <person name="Talla E."/>
            <person name="Lenoble P."/>
            <person name="Garel M."/>
            <person name="Tamburini C."/>
            <person name="Fourquet P."/>
            <person name="Lebrun R."/>
            <person name="Bertin P."/>
            <person name="Denis Y."/>
            <person name="Pophillat M."/>
            <person name="Barbe V."/>
            <person name="Ollivier B."/>
            <person name="Dolla A."/>
        </authorList>
    </citation>
    <scope>NUCLEOTIDE SEQUENCE [LARGE SCALE GENOMIC DNA]</scope>
    <source>
        <strain evidence="24">DSM 10523 / SB164P1</strain>
    </source>
</reference>
<dbReference type="PATRIC" id="fig|879567.3.peg.1499"/>
<keyword evidence="12" id="KW-0584">Phenylalanine biosynthesis</keyword>
<dbReference type="Pfam" id="PF01817">
    <property type="entry name" value="CM_2"/>
    <property type="match status" value="1"/>
</dbReference>
<dbReference type="Pfam" id="PF00800">
    <property type="entry name" value="PDT"/>
    <property type="match status" value="1"/>
</dbReference>
<keyword evidence="24" id="KW-1185">Reference proteome</keyword>
<evidence type="ECO:0000313" key="23">
    <source>
        <dbReference type="EMBL" id="CCH48673.1"/>
    </source>
</evidence>
<evidence type="ECO:0000256" key="16">
    <source>
        <dbReference type="ARBA" id="ARBA00031175"/>
    </source>
</evidence>
<dbReference type="NCBIfam" id="TIGR01807">
    <property type="entry name" value="CM_P2"/>
    <property type="match status" value="1"/>
</dbReference>